<dbReference type="CDD" id="cd00371">
    <property type="entry name" value="HMA"/>
    <property type="match status" value="1"/>
</dbReference>
<evidence type="ECO:0000259" key="15">
    <source>
        <dbReference type="PROSITE" id="PS50846"/>
    </source>
</evidence>
<dbReference type="InterPro" id="IPR036163">
    <property type="entry name" value="HMA_dom_sf"/>
</dbReference>
<dbReference type="OrthoDB" id="9760802at2"/>
<keyword evidence="9 14" id="KW-0067">ATP-binding</keyword>
<dbReference type="Pfam" id="PF00702">
    <property type="entry name" value="Hydrolase"/>
    <property type="match status" value="1"/>
</dbReference>
<keyword evidence="12" id="KW-0406">Ion transport</keyword>
<dbReference type="PRINTS" id="PR00942">
    <property type="entry name" value="CUATPASEI"/>
</dbReference>
<comment type="similarity">
    <text evidence="2 14">Belongs to the cation transport ATPase (P-type) (TC 3.A.3) family. Type IB subfamily.</text>
</comment>
<keyword evidence="10" id="KW-1278">Translocase</keyword>
<keyword evidence="4" id="KW-0813">Transport</keyword>
<dbReference type="SUPFAM" id="SSF81653">
    <property type="entry name" value="Calcium ATPase, transduction domain A"/>
    <property type="match status" value="1"/>
</dbReference>
<dbReference type="SFLD" id="SFLDS00003">
    <property type="entry name" value="Haloacid_Dehalogenase"/>
    <property type="match status" value="1"/>
</dbReference>
<evidence type="ECO:0000256" key="13">
    <source>
        <dbReference type="ARBA" id="ARBA00023136"/>
    </source>
</evidence>
<dbReference type="FunFam" id="2.70.150.10:FF:000020">
    <property type="entry name" value="Copper-exporting P-type ATPase A"/>
    <property type="match status" value="1"/>
</dbReference>
<evidence type="ECO:0000313" key="17">
    <source>
        <dbReference type="Proteomes" id="UP000182983"/>
    </source>
</evidence>
<dbReference type="InterPro" id="IPR008250">
    <property type="entry name" value="ATPase_P-typ_transduc_dom_A_sf"/>
</dbReference>
<dbReference type="EC" id="7.2.2.8" evidence="3"/>
<dbReference type="InterPro" id="IPR023298">
    <property type="entry name" value="ATPase_P-typ_TM_dom_sf"/>
</dbReference>
<dbReference type="NCBIfam" id="TIGR01525">
    <property type="entry name" value="ATPase-IB_hvy"/>
    <property type="match status" value="1"/>
</dbReference>
<feature type="transmembrane region" description="Helical" evidence="14">
    <location>
        <begin position="713"/>
        <end position="730"/>
    </location>
</feature>
<dbReference type="FunFam" id="3.30.70.100:FF:000005">
    <property type="entry name" value="Copper-exporting P-type ATPase A"/>
    <property type="match status" value="1"/>
</dbReference>
<dbReference type="PANTHER" id="PTHR43520">
    <property type="entry name" value="ATP7, ISOFORM B"/>
    <property type="match status" value="1"/>
</dbReference>
<dbReference type="InterPro" id="IPR027256">
    <property type="entry name" value="P-typ_ATPase_IB"/>
</dbReference>
<keyword evidence="6 14" id="KW-0812">Transmembrane</keyword>
<dbReference type="SUPFAM" id="SSF55008">
    <property type="entry name" value="HMA, heavy metal-associated domain"/>
    <property type="match status" value="1"/>
</dbReference>
<dbReference type="GO" id="GO:0140581">
    <property type="term" value="F:P-type monovalent copper transporter activity"/>
    <property type="evidence" value="ECO:0007669"/>
    <property type="project" value="UniProtKB-EC"/>
</dbReference>
<feature type="transmembrane region" description="Helical" evidence="14">
    <location>
        <begin position="134"/>
        <end position="152"/>
    </location>
</feature>
<dbReference type="GO" id="GO:0016887">
    <property type="term" value="F:ATP hydrolysis activity"/>
    <property type="evidence" value="ECO:0007669"/>
    <property type="project" value="InterPro"/>
</dbReference>
<keyword evidence="11 14" id="KW-1133">Transmembrane helix</keyword>
<dbReference type="Pfam" id="PF00122">
    <property type="entry name" value="E1-E2_ATPase"/>
    <property type="match status" value="1"/>
</dbReference>
<dbReference type="PANTHER" id="PTHR43520:SF8">
    <property type="entry name" value="P-TYPE CU(+) TRANSPORTER"/>
    <property type="match status" value="1"/>
</dbReference>
<dbReference type="EMBL" id="FNWO01000018">
    <property type="protein sequence ID" value="SEH62839.1"/>
    <property type="molecule type" value="Genomic_DNA"/>
</dbReference>
<dbReference type="SUPFAM" id="SSF81665">
    <property type="entry name" value="Calcium ATPase, transmembrane domain M"/>
    <property type="match status" value="1"/>
</dbReference>
<feature type="transmembrane region" description="Helical" evidence="14">
    <location>
        <begin position="688"/>
        <end position="707"/>
    </location>
</feature>
<dbReference type="PRINTS" id="PR00119">
    <property type="entry name" value="CATATPASE"/>
</dbReference>
<evidence type="ECO:0000256" key="6">
    <source>
        <dbReference type="ARBA" id="ARBA00022692"/>
    </source>
</evidence>
<evidence type="ECO:0000256" key="5">
    <source>
        <dbReference type="ARBA" id="ARBA00022475"/>
    </source>
</evidence>
<dbReference type="InterPro" id="IPR001757">
    <property type="entry name" value="P_typ_ATPase"/>
</dbReference>
<dbReference type="PROSITE" id="PS01047">
    <property type="entry name" value="HMA_1"/>
    <property type="match status" value="1"/>
</dbReference>
<keyword evidence="5 14" id="KW-1003">Cell membrane</keyword>
<dbReference type="GO" id="GO:0005507">
    <property type="term" value="F:copper ion binding"/>
    <property type="evidence" value="ECO:0007669"/>
    <property type="project" value="TreeGrafter"/>
</dbReference>
<dbReference type="GO" id="GO:0060003">
    <property type="term" value="P:copper ion export"/>
    <property type="evidence" value="ECO:0007669"/>
    <property type="project" value="UniProtKB-ARBA"/>
</dbReference>
<dbReference type="Gene3D" id="2.70.150.10">
    <property type="entry name" value="Calcium-transporting ATPase, cytoplasmic transduction domain A"/>
    <property type="match status" value="1"/>
</dbReference>
<dbReference type="InterPro" id="IPR023214">
    <property type="entry name" value="HAD_sf"/>
</dbReference>
<evidence type="ECO:0000256" key="9">
    <source>
        <dbReference type="ARBA" id="ARBA00022840"/>
    </source>
</evidence>
<dbReference type="PROSITE" id="PS50846">
    <property type="entry name" value="HMA_2"/>
    <property type="match status" value="1"/>
</dbReference>
<organism evidence="16 17">
    <name type="scientific">Magnetospirillum fulvum</name>
    <name type="common">Rhodospirillum fulvum</name>
    <dbReference type="NCBI Taxonomy" id="1082"/>
    <lineage>
        <taxon>Bacteria</taxon>
        <taxon>Pseudomonadati</taxon>
        <taxon>Pseudomonadota</taxon>
        <taxon>Alphaproteobacteria</taxon>
        <taxon>Rhodospirillales</taxon>
        <taxon>Rhodospirillaceae</taxon>
        <taxon>Magnetospirillum</taxon>
    </lineage>
</organism>
<dbReference type="AlphaFoldDB" id="A0A1H6JKG6"/>
<evidence type="ECO:0000256" key="2">
    <source>
        <dbReference type="ARBA" id="ARBA00006024"/>
    </source>
</evidence>
<dbReference type="PRINTS" id="PR00943">
    <property type="entry name" value="CUATPASE"/>
</dbReference>
<feature type="transmembrane region" description="Helical" evidence="14">
    <location>
        <begin position="347"/>
        <end position="369"/>
    </location>
</feature>
<dbReference type="InterPro" id="IPR017969">
    <property type="entry name" value="Heavy-metal-associated_CS"/>
</dbReference>
<evidence type="ECO:0000256" key="7">
    <source>
        <dbReference type="ARBA" id="ARBA00022723"/>
    </source>
</evidence>
<accession>A0A1H6JKG6</accession>
<dbReference type="SFLD" id="SFLDF00027">
    <property type="entry name" value="p-type_atpase"/>
    <property type="match status" value="1"/>
</dbReference>
<keyword evidence="7 14" id="KW-0479">Metal-binding</keyword>
<feature type="transmembrane region" description="Helical" evidence="14">
    <location>
        <begin position="164"/>
        <end position="183"/>
    </location>
</feature>
<dbReference type="InterPro" id="IPR018303">
    <property type="entry name" value="ATPase_P-typ_P_site"/>
</dbReference>
<feature type="transmembrane region" description="Helical" evidence="14">
    <location>
        <begin position="195"/>
        <end position="213"/>
    </location>
</feature>
<reference evidence="17" key="1">
    <citation type="submission" date="2016-10" db="EMBL/GenBank/DDBJ databases">
        <authorList>
            <person name="Varghese N."/>
            <person name="Submissions S."/>
        </authorList>
    </citation>
    <scope>NUCLEOTIDE SEQUENCE [LARGE SCALE GENOMIC DNA]</scope>
    <source>
        <strain evidence="17">DSM 13234</strain>
    </source>
</reference>
<evidence type="ECO:0000256" key="1">
    <source>
        <dbReference type="ARBA" id="ARBA00004651"/>
    </source>
</evidence>
<protein>
    <recommendedName>
        <fullName evidence="3">P-type Cu(+) transporter</fullName>
        <ecNumber evidence="3">7.2.2.8</ecNumber>
    </recommendedName>
</protein>
<dbReference type="SFLD" id="SFLDG00002">
    <property type="entry name" value="C1.7:_P-type_atpase_like"/>
    <property type="match status" value="1"/>
</dbReference>
<comment type="subcellular location">
    <subcellularLocation>
        <location evidence="1">Cell membrane</location>
        <topology evidence="1">Multi-pass membrane protein</topology>
    </subcellularLocation>
</comment>
<evidence type="ECO:0000256" key="4">
    <source>
        <dbReference type="ARBA" id="ARBA00022448"/>
    </source>
</evidence>
<dbReference type="GO" id="GO:0055070">
    <property type="term" value="P:copper ion homeostasis"/>
    <property type="evidence" value="ECO:0007669"/>
    <property type="project" value="TreeGrafter"/>
</dbReference>
<dbReference type="Gene3D" id="3.30.70.100">
    <property type="match status" value="1"/>
</dbReference>
<dbReference type="InterPro" id="IPR006121">
    <property type="entry name" value="HMA_dom"/>
</dbReference>
<dbReference type="NCBIfam" id="TIGR01511">
    <property type="entry name" value="ATPase-IB1_Cu"/>
    <property type="match status" value="1"/>
</dbReference>
<dbReference type="CDD" id="cd02094">
    <property type="entry name" value="P-type_ATPase_Cu-like"/>
    <property type="match status" value="1"/>
</dbReference>
<dbReference type="InterPro" id="IPR059000">
    <property type="entry name" value="ATPase_P-type_domA"/>
</dbReference>
<feature type="transmembrane region" description="Helical" evidence="14">
    <location>
        <begin position="103"/>
        <end position="122"/>
    </location>
</feature>
<dbReference type="InterPro" id="IPR036412">
    <property type="entry name" value="HAD-like_sf"/>
</dbReference>
<keyword evidence="17" id="KW-1185">Reference proteome</keyword>
<dbReference type="InterPro" id="IPR023299">
    <property type="entry name" value="ATPase_P-typ_cyto_dom_N"/>
</dbReference>
<dbReference type="InterPro" id="IPR044492">
    <property type="entry name" value="P_typ_ATPase_HD_dom"/>
</dbReference>
<evidence type="ECO:0000256" key="3">
    <source>
        <dbReference type="ARBA" id="ARBA00012517"/>
    </source>
</evidence>
<keyword evidence="13 14" id="KW-0472">Membrane</keyword>
<name>A0A1H6JKG6_MAGFU</name>
<dbReference type="Gene3D" id="3.40.1110.10">
    <property type="entry name" value="Calcium-transporting ATPase, cytoplasmic domain N"/>
    <property type="match status" value="1"/>
</dbReference>
<dbReference type="PROSITE" id="PS00154">
    <property type="entry name" value="ATPASE_E1_E2"/>
    <property type="match status" value="1"/>
</dbReference>
<dbReference type="SUPFAM" id="SSF56784">
    <property type="entry name" value="HAD-like"/>
    <property type="match status" value="1"/>
</dbReference>
<dbReference type="GO" id="GO:0043682">
    <property type="term" value="F:P-type divalent copper transporter activity"/>
    <property type="evidence" value="ECO:0007669"/>
    <property type="project" value="TreeGrafter"/>
</dbReference>
<evidence type="ECO:0000256" key="12">
    <source>
        <dbReference type="ARBA" id="ARBA00023065"/>
    </source>
</evidence>
<evidence type="ECO:0000256" key="10">
    <source>
        <dbReference type="ARBA" id="ARBA00022967"/>
    </source>
</evidence>
<dbReference type="Gene3D" id="3.40.50.1000">
    <property type="entry name" value="HAD superfamily/HAD-like"/>
    <property type="match status" value="1"/>
</dbReference>
<dbReference type="RefSeq" id="WP_074770400.1">
    <property type="nucleotide sequence ID" value="NZ_FNWO01000018.1"/>
</dbReference>
<evidence type="ECO:0000256" key="14">
    <source>
        <dbReference type="RuleBase" id="RU362081"/>
    </source>
</evidence>
<dbReference type="GO" id="GO:0005886">
    <property type="term" value="C:plasma membrane"/>
    <property type="evidence" value="ECO:0007669"/>
    <property type="project" value="UniProtKB-SubCell"/>
</dbReference>
<dbReference type="Proteomes" id="UP000182983">
    <property type="component" value="Unassembled WGS sequence"/>
</dbReference>
<keyword evidence="8 14" id="KW-0547">Nucleotide-binding</keyword>
<dbReference type="Pfam" id="PF00403">
    <property type="entry name" value="HMA"/>
    <property type="match status" value="1"/>
</dbReference>
<dbReference type="GO" id="GO:0005524">
    <property type="term" value="F:ATP binding"/>
    <property type="evidence" value="ECO:0007669"/>
    <property type="project" value="UniProtKB-UniRule"/>
</dbReference>
<evidence type="ECO:0000256" key="8">
    <source>
        <dbReference type="ARBA" id="ARBA00022741"/>
    </source>
</evidence>
<evidence type="ECO:0000313" key="16">
    <source>
        <dbReference type="EMBL" id="SEH62839.1"/>
    </source>
</evidence>
<sequence>MTSHSSPAKDLADLSLGINGMTCAACSTRLERVLGRVEGVERALVSLAAERADIRYDPALVSPPTLEAAIVKAGFAPDPARSGEDEDLDRAEADRIRRDRRDLGLLALSALLALPLMLDMGLEMAGGHALLPPWTQLILAALVQFGIGARFYRGAWASLRGGAGNMDVLVVLGTSAAFGLSAYRVLSGDAHHGTLYFEGSAVVITLVLLGKTLENRARHSAAGAIRALMRLKPATARVERDGLEIEVPAALVGIGETVLIRPGERVPVDGTISAGDSTLDESLVTGESLPVGRGAGDMVVAGSVNGEGLLRVAATRVGAESTIGRIIRLVRGAQASKAPVQALVDRVSAIFVPVVVALAAATFLGWWGLAGDSTTGFVAAVSVLVVACPCALGLATPAGLMVGTGLAARHGILIKDAEALERAHKVAAIAFDKTGTLTEGRPALAAVCALDGDRTALLRLVASAQQGSEHPLGRATVAAATSEGLGLDPVSEFRALPGRGLTAIVAERTIVIGSRRLMTESGIDPAPLAEAAEAEEALGHTLMWVAADKALIGFVSLADPVRPTAVAAVAALKRMGLVPAMLTGDSPRAARAVAAKVGIDRVSAGILPEDKVAELARLKSEFGVVAMVGDGINDAPALAAADIGIAMGGGSDAAMQAAGLTLMRSDPALVPQALAISRATSRKISQNLVWAFAYNLIALPAAAAGLLSPALAGAAMALSSVSVVTNALLLKRWRPS</sequence>
<evidence type="ECO:0000256" key="11">
    <source>
        <dbReference type="ARBA" id="ARBA00022989"/>
    </source>
</evidence>
<gene>
    <name evidence="16" type="ORF">SAMN04244559_03231</name>
</gene>
<feature type="domain" description="HMA" evidence="15">
    <location>
        <begin position="12"/>
        <end position="78"/>
    </location>
</feature>
<proteinExistence type="inferred from homology"/>
<feature type="transmembrane region" description="Helical" evidence="14">
    <location>
        <begin position="375"/>
        <end position="395"/>
    </location>
</feature>
<dbReference type="NCBIfam" id="TIGR01494">
    <property type="entry name" value="ATPase_P-type"/>
    <property type="match status" value="1"/>
</dbReference>